<feature type="domain" description="Glycosyltransferase subfamily 4-like N-terminal" evidence="2">
    <location>
        <begin position="15"/>
        <end position="177"/>
    </location>
</feature>
<protein>
    <submittedName>
        <fullName evidence="3">Glycosyl transferase family 1</fullName>
    </submittedName>
</protein>
<organism evidence="3 4">
    <name type="scientific">Candidatus Falkowbacteria bacterium CG_4_9_14_3_um_filter_38_19</name>
    <dbReference type="NCBI Taxonomy" id="1974559"/>
    <lineage>
        <taxon>Bacteria</taxon>
        <taxon>Candidatus Falkowiibacteriota</taxon>
    </lineage>
</organism>
<evidence type="ECO:0000259" key="2">
    <source>
        <dbReference type="Pfam" id="PF13439"/>
    </source>
</evidence>
<dbReference type="InterPro" id="IPR050194">
    <property type="entry name" value="Glycosyltransferase_grp1"/>
</dbReference>
<dbReference type="Pfam" id="PF13439">
    <property type="entry name" value="Glyco_transf_4"/>
    <property type="match status" value="1"/>
</dbReference>
<evidence type="ECO:0000259" key="1">
    <source>
        <dbReference type="Pfam" id="PF00534"/>
    </source>
</evidence>
<evidence type="ECO:0000313" key="3">
    <source>
        <dbReference type="EMBL" id="PJB15765.1"/>
    </source>
</evidence>
<dbReference type="GO" id="GO:0016758">
    <property type="term" value="F:hexosyltransferase activity"/>
    <property type="evidence" value="ECO:0007669"/>
    <property type="project" value="TreeGrafter"/>
</dbReference>
<dbReference type="PANTHER" id="PTHR45947:SF3">
    <property type="entry name" value="SULFOQUINOVOSYL TRANSFERASE SQD2"/>
    <property type="match status" value="1"/>
</dbReference>
<dbReference type="SUPFAM" id="SSF53756">
    <property type="entry name" value="UDP-Glycosyltransferase/glycogen phosphorylase"/>
    <property type="match status" value="1"/>
</dbReference>
<evidence type="ECO:0000313" key="4">
    <source>
        <dbReference type="Proteomes" id="UP000230611"/>
    </source>
</evidence>
<dbReference type="InterPro" id="IPR028098">
    <property type="entry name" value="Glyco_trans_4-like_N"/>
</dbReference>
<sequence length="389" mass="43970">MKVYFIGQKGIPAKFGGVEKHVEELATRLVKAGHEVFVYTRPNYTDRKLKKYRGVNLISLNNLATKHLDAISHTFRACLDLTKRDADIVHFHSIGPSSLIWLAKLLKPGVPIITTFHTKCYEHKKWGAFARLCLKMGESVACRLADKVIAISVPLAEYVKLKYKIKADYIPNGVSPAKTLKAEKIKKWGLKKDSYVLTVTRLVGHKGVQYLVSAYKNLKTDKKLVIVGDGAYTDGYVKQLKELAAGNENIIFTGNQTGRELAELFSNAYVFIQPSESEGLSIALLEAMAHGKCVLVSDIIENTQVIENCGHIFKSRNSRSLKTKLLYLLSHPEIIKRYGLSAKKLVSKKYNWPKIVSLTIKLYSDQIYQRKTTGFKRFRLVQKITNLFF</sequence>
<comment type="caution">
    <text evidence="3">The sequence shown here is derived from an EMBL/GenBank/DDBJ whole genome shotgun (WGS) entry which is preliminary data.</text>
</comment>
<dbReference type="InterPro" id="IPR001296">
    <property type="entry name" value="Glyco_trans_1"/>
</dbReference>
<dbReference type="Proteomes" id="UP000230611">
    <property type="component" value="Unassembled WGS sequence"/>
</dbReference>
<dbReference type="Gene3D" id="3.40.50.2000">
    <property type="entry name" value="Glycogen Phosphorylase B"/>
    <property type="match status" value="2"/>
</dbReference>
<accession>A0A2M8AE06</accession>
<dbReference type="EMBL" id="PFUO01000145">
    <property type="protein sequence ID" value="PJB15765.1"/>
    <property type="molecule type" value="Genomic_DNA"/>
</dbReference>
<name>A0A2M8AE06_9BACT</name>
<keyword evidence="3" id="KW-0808">Transferase</keyword>
<reference evidence="4" key="1">
    <citation type="submission" date="2017-09" db="EMBL/GenBank/DDBJ databases">
        <title>Depth-based differentiation of microbial function through sediment-hosted aquifers and enrichment of novel symbionts in the deep terrestrial subsurface.</title>
        <authorList>
            <person name="Probst A.J."/>
            <person name="Ladd B."/>
            <person name="Jarett J.K."/>
            <person name="Geller-Mcgrath D.E."/>
            <person name="Sieber C.M.K."/>
            <person name="Emerson J.B."/>
            <person name="Anantharaman K."/>
            <person name="Thomas B.C."/>
            <person name="Malmstrom R."/>
            <person name="Stieglmeier M."/>
            <person name="Klingl A."/>
            <person name="Woyke T."/>
            <person name="Ryan C.M."/>
            <person name="Banfield J.F."/>
        </authorList>
    </citation>
    <scope>NUCLEOTIDE SEQUENCE [LARGE SCALE GENOMIC DNA]</scope>
</reference>
<feature type="domain" description="Glycosyl transferase family 1" evidence="1">
    <location>
        <begin position="183"/>
        <end position="344"/>
    </location>
</feature>
<dbReference type="PANTHER" id="PTHR45947">
    <property type="entry name" value="SULFOQUINOVOSYL TRANSFERASE SQD2"/>
    <property type="match status" value="1"/>
</dbReference>
<dbReference type="CDD" id="cd03801">
    <property type="entry name" value="GT4_PimA-like"/>
    <property type="match status" value="1"/>
</dbReference>
<proteinExistence type="predicted"/>
<gene>
    <name evidence="3" type="ORF">CO116_03195</name>
</gene>
<dbReference type="AlphaFoldDB" id="A0A2M8AE06"/>
<dbReference type="Pfam" id="PF00534">
    <property type="entry name" value="Glycos_transf_1"/>
    <property type="match status" value="1"/>
</dbReference>